<dbReference type="Proteomes" id="UP001152646">
    <property type="component" value="Unassembled WGS sequence"/>
</dbReference>
<feature type="compositionally biased region" description="Polar residues" evidence="1">
    <location>
        <begin position="158"/>
        <end position="171"/>
    </location>
</feature>
<evidence type="ECO:0000313" key="3">
    <source>
        <dbReference type="Proteomes" id="UP001152646"/>
    </source>
</evidence>
<feature type="region of interest" description="Disordered" evidence="1">
    <location>
        <begin position="154"/>
        <end position="236"/>
    </location>
</feature>
<proteinExistence type="predicted"/>
<dbReference type="EMBL" id="CAJVPA010000250">
    <property type="protein sequence ID" value="CAG8425256.1"/>
    <property type="molecule type" value="Genomic_DNA"/>
</dbReference>
<protein>
    <recommendedName>
        <fullName evidence="4">Nitrogen regulatory protein areA GATA-like domain-containing protein</fullName>
    </recommendedName>
</protein>
<organism evidence="2 3">
    <name type="scientific">Penicillium salamii</name>
    <dbReference type="NCBI Taxonomy" id="1612424"/>
    <lineage>
        <taxon>Eukaryota</taxon>
        <taxon>Fungi</taxon>
        <taxon>Dikarya</taxon>
        <taxon>Ascomycota</taxon>
        <taxon>Pezizomycotina</taxon>
        <taxon>Eurotiomycetes</taxon>
        <taxon>Eurotiomycetidae</taxon>
        <taxon>Eurotiales</taxon>
        <taxon>Aspergillaceae</taxon>
        <taxon>Penicillium</taxon>
    </lineage>
</organism>
<name>A0A9W4NZD8_9EURO</name>
<dbReference type="AlphaFoldDB" id="A0A9W4NZD8"/>
<sequence>MDPKLPHGLVTVSSIPSEFLHETLSATVYKNLWRAYYTSRRASKDETEHRLEHLFWRIWSDRGLSKQMNTRTLDRLILRIKSPEVLVGLEKSDFMSEDNKEKEKPTDQVQPCHSGSCSIHPILKKPQATPPAQPVEGESHKSTRLLLDTPIGTKITLEPSNSPTVMTSPTTIPDPRPLPKKTYLTANRTGRGPRRRPVFNRRKSSQTSIPKSPSTAASAAPRRRSEPVAKPDGSNAMYEDSYVELGLLQHLSFRDEEDQIARDLGREIAPEPKPVKPSVPLFDEVDDDILLDPKTIASDAPFPRASSLKHPVLNSEEFSRVKQSFGVQDLGLPGGPNFEREEIDGDWTDVDALDSTLPISQPFKNLVEHRELVPDKTCSVVDPDIVPAVIPVDKHTPLMPPNMEGVKL</sequence>
<feature type="compositionally biased region" description="Low complexity" evidence="1">
    <location>
        <begin position="210"/>
        <end position="220"/>
    </location>
</feature>
<reference evidence="2" key="1">
    <citation type="submission" date="2021-07" db="EMBL/GenBank/DDBJ databases">
        <authorList>
            <person name="Branca A.L. A."/>
        </authorList>
    </citation>
    <scope>NUCLEOTIDE SEQUENCE</scope>
</reference>
<accession>A0A9W4NZD8</accession>
<gene>
    <name evidence="2" type="ORF">PSALAMII_LOCUS10657</name>
</gene>
<evidence type="ECO:0000313" key="2">
    <source>
        <dbReference type="EMBL" id="CAG8425256.1"/>
    </source>
</evidence>
<evidence type="ECO:0008006" key="4">
    <source>
        <dbReference type="Google" id="ProtNLM"/>
    </source>
</evidence>
<comment type="caution">
    <text evidence="2">The sequence shown here is derived from an EMBL/GenBank/DDBJ whole genome shotgun (WGS) entry which is preliminary data.</text>
</comment>
<evidence type="ECO:0000256" key="1">
    <source>
        <dbReference type="SAM" id="MobiDB-lite"/>
    </source>
</evidence>
<feature type="compositionally biased region" description="Basic residues" evidence="1">
    <location>
        <begin position="191"/>
        <end position="204"/>
    </location>
</feature>
<dbReference type="OrthoDB" id="5424234at2759"/>